<evidence type="ECO:0000256" key="2">
    <source>
        <dbReference type="ARBA" id="ARBA00023125"/>
    </source>
</evidence>
<dbReference type="SUPFAM" id="SSF46894">
    <property type="entry name" value="C-terminal effector domain of the bipartite response regulators"/>
    <property type="match status" value="1"/>
</dbReference>
<evidence type="ECO:0000256" key="1">
    <source>
        <dbReference type="ARBA" id="ARBA00023015"/>
    </source>
</evidence>
<evidence type="ECO:0000313" key="6">
    <source>
        <dbReference type="Proteomes" id="UP000598996"/>
    </source>
</evidence>
<organism evidence="5 6">
    <name type="scientific">Paractinoplanes lichenicola</name>
    <dbReference type="NCBI Taxonomy" id="2802976"/>
    <lineage>
        <taxon>Bacteria</taxon>
        <taxon>Bacillati</taxon>
        <taxon>Actinomycetota</taxon>
        <taxon>Actinomycetes</taxon>
        <taxon>Micromonosporales</taxon>
        <taxon>Micromonosporaceae</taxon>
        <taxon>Paractinoplanes</taxon>
    </lineage>
</organism>
<dbReference type="PANTHER" id="PTHR44688">
    <property type="entry name" value="DNA-BINDING TRANSCRIPTIONAL ACTIVATOR DEVR_DOSR"/>
    <property type="match status" value="1"/>
</dbReference>
<keyword evidence="3" id="KW-0804">Transcription</keyword>
<gene>
    <name evidence="5" type="ORF">JKJ07_43565</name>
</gene>
<keyword evidence="1" id="KW-0805">Transcription regulation</keyword>
<comment type="caution">
    <text evidence="5">The sequence shown here is derived from an EMBL/GenBank/DDBJ whole genome shotgun (WGS) entry which is preliminary data.</text>
</comment>
<dbReference type="PANTHER" id="PTHR44688:SF16">
    <property type="entry name" value="DNA-BINDING TRANSCRIPTIONAL ACTIVATOR DEVR_DOSR"/>
    <property type="match status" value="1"/>
</dbReference>
<keyword evidence="2" id="KW-0238">DNA-binding</keyword>
<proteinExistence type="predicted"/>
<dbReference type="Proteomes" id="UP000598996">
    <property type="component" value="Unassembled WGS sequence"/>
</dbReference>
<reference evidence="5 6" key="1">
    <citation type="submission" date="2021-01" db="EMBL/GenBank/DDBJ databases">
        <title>Actinoplanes sp. nov. LDG1-01 isolated from lichen.</title>
        <authorList>
            <person name="Saeng-In P."/>
            <person name="Phongsopitanun W."/>
            <person name="Kanchanasin P."/>
            <person name="Yuki M."/>
            <person name="Kudo T."/>
            <person name="Ohkuma M."/>
            <person name="Tanasupawat S."/>
        </authorList>
    </citation>
    <scope>NUCLEOTIDE SEQUENCE [LARGE SCALE GENOMIC DNA]</scope>
    <source>
        <strain evidence="5 6">LDG1-01</strain>
    </source>
</reference>
<dbReference type="SMART" id="SM00421">
    <property type="entry name" value="HTH_LUXR"/>
    <property type="match status" value="1"/>
</dbReference>
<dbReference type="Pfam" id="PF00196">
    <property type="entry name" value="GerE"/>
    <property type="match status" value="1"/>
</dbReference>
<evidence type="ECO:0000259" key="4">
    <source>
        <dbReference type="PROSITE" id="PS50043"/>
    </source>
</evidence>
<dbReference type="InterPro" id="IPR016032">
    <property type="entry name" value="Sig_transdc_resp-reg_C-effctor"/>
</dbReference>
<dbReference type="PRINTS" id="PR00038">
    <property type="entry name" value="HTHLUXR"/>
</dbReference>
<keyword evidence="6" id="KW-1185">Reference proteome</keyword>
<dbReference type="InterPro" id="IPR000792">
    <property type="entry name" value="Tscrpt_reg_LuxR_C"/>
</dbReference>
<protein>
    <submittedName>
        <fullName evidence="5">Response regulator transcription factor</fullName>
    </submittedName>
</protein>
<dbReference type="PROSITE" id="PS50043">
    <property type="entry name" value="HTH_LUXR_2"/>
    <property type="match status" value="1"/>
</dbReference>
<sequence length="75" mass="8202">MPSYGGTGLTSRENEVLGHVVAGRTNAEIAAELVLSEKTVSVHVSNMLRKTGAANRIELARWARTRRPRRRGTTS</sequence>
<dbReference type="InterPro" id="IPR036388">
    <property type="entry name" value="WH-like_DNA-bd_sf"/>
</dbReference>
<dbReference type="PROSITE" id="PS00622">
    <property type="entry name" value="HTH_LUXR_1"/>
    <property type="match status" value="1"/>
</dbReference>
<evidence type="ECO:0000313" key="5">
    <source>
        <dbReference type="EMBL" id="MBL7261185.1"/>
    </source>
</evidence>
<dbReference type="CDD" id="cd06170">
    <property type="entry name" value="LuxR_C_like"/>
    <property type="match status" value="1"/>
</dbReference>
<dbReference type="Gene3D" id="1.10.10.10">
    <property type="entry name" value="Winged helix-like DNA-binding domain superfamily/Winged helix DNA-binding domain"/>
    <property type="match status" value="1"/>
</dbReference>
<name>A0ABS1W367_9ACTN</name>
<feature type="domain" description="HTH luxR-type" evidence="4">
    <location>
        <begin position="2"/>
        <end position="67"/>
    </location>
</feature>
<dbReference type="EMBL" id="JAENHO010000017">
    <property type="protein sequence ID" value="MBL7261185.1"/>
    <property type="molecule type" value="Genomic_DNA"/>
</dbReference>
<accession>A0ABS1W367</accession>
<evidence type="ECO:0000256" key="3">
    <source>
        <dbReference type="ARBA" id="ARBA00023163"/>
    </source>
</evidence>